<dbReference type="Gene3D" id="3.30.70.141">
    <property type="entry name" value="Nucleoside diphosphate kinase-like domain"/>
    <property type="match status" value="1"/>
</dbReference>
<gene>
    <name evidence="11 15" type="primary">ndk</name>
    <name evidence="15" type="ORF">KDU71_03215</name>
</gene>
<comment type="caution">
    <text evidence="15">The sequence shown here is derived from an EMBL/GenBank/DDBJ whole genome shotgun (WGS) entry which is preliminary data.</text>
</comment>
<feature type="binding site" evidence="11 12">
    <location>
        <position position="114"/>
    </location>
    <ligand>
        <name>ATP</name>
        <dbReference type="ChEBI" id="CHEBI:30616"/>
    </ligand>
</feature>
<dbReference type="InterPro" id="IPR034907">
    <property type="entry name" value="NDK-like_dom"/>
</dbReference>
<sequence>MAGLKTLTMIKPGAVKNRHIGAILNMIEEAGFRISAIKSLKLSKEDAENFYEEHKERPFFPELVDFMSSGPIVAAILLKENAVEDFRKLIGSTDPAEAEEGTIRKLFAESKAHNAIHGSDSDASAERECHFFFSSKELLERHP</sequence>
<dbReference type="EC" id="2.7.4.6" evidence="11"/>
<feature type="binding site" evidence="11 12">
    <location>
        <position position="59"/>
    </location>
    <ligand>
        <name>ATP</name>
        <dbReference type="ChEBI" id="CHEBI:30616"/>
    </ligand>
</feature>
<feature type="binding site" evidence="11 12">
    <location>
        <position position="104"/>
    </location>
    <ligand>
        <name>ATP</name>
        <dbReference type="ChEBI" id="CHEBI:30616"/>
    </ligand>
</feature>
<protein>
    <recommendedName>
        <fullName evidence="11">Nucleoside diphosphate kinase</fullName>
        <shortName evidence="11">NDK</shortName>
        <shortName evidence="11">NDP kinase</shortName>
        <ecNumber evidence="11">2.7.4.6</ecNumber>
    </recommendedName>
    <alternativeName>
        <fullName evidence="11">Nucleoside-2-P kinase</fullName>
    </alternativeName>
</protein>
<reference evidence="15" key="2">
    <citation type="submission" date="2021-04" db="EMBL/GenBank/DDBJ databases">
        <authorList>
            <person name="Zhang T."/>
            <person name="Zhang Y."/>
            <person name="Lu D."/>
            <person name="Zuo D."/>
            <person name="Du Z."/>
        </authorList>
    </citation>
    <scope>NUCLEOTIDE SEQUENCE</scope>
    <source>
        <strain evidence="15">JR1</strain>
    </source>
</reference>
<dbReference type="SMART" id="SM00562">
    <property type="entry name" value="NDK"/>
    <property type="match status" value="1"/>
</dbReference>
<comment type="similarity">
    <text evidence="2 11 12 13">Belongs to the NDK family.</text>
</comment>
<name>A0A941IVI1_9BACT</name>
<dbReference type="GO" id="GO:0006183">
    <property type="term" value="P:GTP biosynthetic process"/>
    <property type="evidence" value="ECO:0007669"/>
    <property type="project" value="UniProtKB-UniRule"/>
</dbReference>
<dbReference type="Proteomes" id="UP000679220">
    <property type="component" value="Unassembled WGS sequence"/>
</dbReference>
<keyword evidence="11" id="KW-0963">Cytoplasm</keyword>
<evidence type="ECO:0000256" key="1">
    <source>
        <dbReference type="ARBA" id="ARBA00001946"/>
    </source>
</evidence>
<evidence type="ECO:0000256" key="11">
    <source>
        <dbReference type="HAMAP-Rule" id="MF_00451"/>
    </source>
</evidence>
<dbReference type="AlphaFoldDB" id="A0A941IVI1"/>
<keyword evidence="7 11" id="KW-0418">Kinase</keyword>
<dbReference type="GO" id="GO:0006228">
    <property type="term" value="P:UTP biosynthetic process"/>
    <property type="evidence" value="ECO:0007669"/>
    <property type="project" value="UniProtKB-UniRule"/>
</dbReference>
<reference evidence="15" key="1">
    <citation type="journal article" date="2018" name="Int. J. Syst. Evol. Microbiol.">
        <title>Carboxylicivirga sediminis sp. nov., isolated from coastal sediment.</title>
        <authorList>
            <person name="Wang F.Q."/>
            <person name="Ren L.H."/>
            <person name="Zou R.J."/>
            <person name="Sun Y.Z."/>
            <person name="Liu X.J."/>
            <person name="Jiang F."/>
            <person name="Liu L.J."/>
        </authorList>
    </citation>
    <scope>NUCLEOTIDE SEQUENCE</scope>
    <source>
        <strain evidence="15">JR1</strain>
    </source>
</reference>
<dbReference type="GO" id="GO:0005524">
    <property type="term" value="F:ATP binding"/>
    <property type="evidence" value="ECO:0007669"/>
    <property type="project" value="UniProtKB-UniRule"/>
</dbReference>
<dbReference type="HAMAP" id="MF_00451">
    <property type="entry name" value="NDP_kinase"/>
    <property type="match status" value="1"/>
</dbReference>
<evidence type="ECO:0000256" key="10">
    <source>
        <dbReference type="ARBA" id="ARBA00023080"/>
    </source>
</evidence>
<dbReference type="PRINTS" id="PR01243">
    <property type="entry name" value="NUCDPKINASE"/>
</dbReference>
<dbReference type="Pfam" id="PF00334">
    <property type="entry name" value="NDK"/>
    <property type="match status" value="1"/>
</dbReference>
<keyword evidence="6 11" id="KW-0547">Nucleotide-binding</keyword>
<evidence type="ECO:0000256" key="7">
    <source>
        <dbReference type="ARBA" id="ARBA00022777"/>
    </source>
</evidence>
<dbReference type="NCBIfam" id="NF001908">
    <property type="entry name" value="PRK00668.1"/>
    <property type="match status" value="1"/>
</dbReference>
<dbReference type="CDD" id="cd04413">
    <property type="entry name" value="NDPk_I"/>
    <property type="match status" value="1"/>
</dbReference>
<dbReference type="PROSITE" id="PS51374">
    <property type="entry name" value="NDPK_LIKE"/>
    <property type="match status" value="1"/>
</dbReference>
<dbReference type="GO" id="GO:0046872">
    <property type="term" value="F:metal ion binding"/>
    <property type="evidence" value="ECO:0007669"/>
    <property type="project" value="UniProtKB-KW"/>
</dbReference>
<feature type="binding site" evidence="11 12">
    <location>
        <position position="11"/>
    </location>
    <ligand>
        <name>ATP</name>
        <dbReference type="ChEBI" id="CHEBI:30616"/>
    </ligand>
</feature>
<evidence type="ECO:0000256" key="9">
    <source>
        <dbReference type="ARBA" id="ARBA00022842"/>
    </source>
</evidence>
<comment type="function">
    <text evidence="11">Major role in the synthesis of nucleoside triphosphates other than ATP. The ATP gamma phosphate is transferred to the NDP beta phosphate via a ping-pong mechanism, using a phosphorylated active-site intermediate.</text>
</comment>
<comment type="catalytic activity">
    <reaction evidence="11">
        <text>a 2'-deoxyribonucleoside 5'-diphosphate + ATP = a 2'-deoxyribonucleoside 5'-triphosphate + ADP</text>
        <dbReference type="Rhea" id="RHEA:44640"/>
        <dbReference type="ChEBI" id="CHEBI:30616"/>
        <dbReference type="ChEBI" id="CHEBI:61560"/>
        <dbReference type="ChEBI" id="CHEBI:73316"/>
        <dbReference type="ChEBI" id="CHEBI:456216"/>
        <dbReference type="EC" id="2.7.4.6"/>
    </reaction>
</comment>
<evidence type="ECO:0000256" key="3">
    <source>
        <dbReference type="ARBA" id="ARBA00022553"/>
    </source>
</evidence>
<feature type="active site" description="Pros-phosphohistidine intermediate" evidence="11 12">
    <location>
        <position position="117"/>
    </location>
</feature>
<evidence type="ECO:0000256" key="5">
    <source>
        <dbReference type="ARBA" id="ARBA00022723"/>
    </source>
</evidence>
<evidence type="ECO:0000256" key="8">
    <source>
        <dbReference type="ARBA" id="ARBA00022840"/>
    </source>
</evidence>
<dbReference type="InterPro" id="IPR001564">
    <property type="entry name" value="Nucleoside_diP_kinase"/>
</dbReference>
<dbReference type="GO" id="GO:0005737">
    <property type="term" value="C:cytoplasm"/>
    <property type="evidence" value="ECO:0007669"/>
    <property type="project" value="UniProtKB-SubCell"/>
</dbReference>
<feature type="binding site" evidence="11 12">
    <location>
        <position position="87"/>
    </location>
    <ligand>
        <name>ATP</name>
        <dbReference type="ChEBI" id="CHEBI:30616"/>
    </ligand>
</feature>
<keyword evidence="5 11" id="KW-0479">Metal-binding</keyword>
<keyword evidence="3 11" id="KW-0597">Phosphoprotein</keyword>
<organism evidence="15 16">
    <name type="scientific">Carboxylicivirga sediminis</name>
    <dbReference type="NCBI Taxonomy" id="2006564"/>
    <lineage>
        <taxon>Bacteria</taxon>
        <taxon>Pseudomonadati</taxon>
        <taxon>Bacteroidota</taxon>
        <taxon>Bacteroidia</taxon>
        <taxon>Marinilabiliales</taxon>
        <taxon>Marinilabiliaceae</taxon>
        <taxon>Carboxylicivirga</taxon>
    </lineage>
</organism>
<evidence type="ECO:0000313" key="15">
    <source>
        <dbReference type="EMBL" id="MBR8534555.1"/>
    </source>
</evidence>
<proteinExistence type="inferred from homology"/>
<dbReference type="RefSeq" id="WP_212188459.1">
    <property type="nucleotide sequence ID" value="NZ_JAGTAR010000003.1"/>
</dbReference>
<evidence type="ECO:0000256" key="2">
    <source>
        <dbReference type="ARBA" id="ARBA00008142"/>
    </source>
</evidence>
<evidence type="ECO:0000313" key="16">
    <source>
        <dbReference type="Proteomes" id="UP000679220"/>
    </source>
</evidence>
<evidence type="ECO:0000259" key="14">
    <source>
        <dbReference type="SMART" id="SM00562"/>
    </source>
</evidence>
<accession>A0A941IVI1</accession>
<dbReference type="FunFam" id="3.30.70.141:FF:000017">
    <property type="entry name" value="Nucleoside diphosphate kinase"/>
    <property type="match status" value="1"/>
</dbReference>
<feature type="binding site" evidence="11 12">
    <location>
        <position position="93"/>
    </location>
    <ligand>
        <name>ATP</name>
        <dbReference type="ChEBI" id="CHEBI:30616"/>
    </ligand>
</feature>
<dbReference type="EMBL" id="JAGTAR010000003">
    <property type="protein sequence ID" value="MBR8534555.1"/>
    <property type="molecule type" value="Genomic_DNA"/>
</dbReference>
<evidence type="ECO:0000256" key="6">
    <source>
        <dbReference type="ARBA" id="ARBA00022741"/>
    </source>
</evidence>
<comment type="catalytic activity">
    <reaction evidence="11">
        <text>a ribonucleoside 5'-diphosphate + ATP = a ribonucleoside 5'-triphosphate + ADP</text>
        <dbReference type="Rhea" id="RHEA:18113"/>
        <dbReference type="ChEBI" id="CHEBI:30616"/>
        <dbReference type="ChEBI" id="CHEBI:57930"/>
        <dbReference type="ChEBI" id="CHEBI:61557"/>
        <dbReference type="ChEBI" id="CHEBI:456216"/>
        <dbReference type="EC" id="2.7.4.6"/>
    </reaction>
</comment>
<keyword evidence="9 11" id="KW-0460">Magnesium</keyword>
<dbReference type="PANTHER" id="PTHR46161">
    <property type="entry name" value="NUCLEOSIDE DIPHOSPHATE KINASE"/>
    <property type="match status" value="1"/>
</dbReference>
<dbReference type="InterPro" id="IPR036850">
    <property type="entry name" value="NDK-like_dom_sf"/>
</dbReference>
<keyword evidence="10 11" id="KW-0546">Nucleotide metabolism</keyword>
<dbReference type="PANTHER" id="PTHR46161:SF3">
    <property type="entry name" value="NUCLEOSIDE DIPHOSPHATE KINASE DDB_G0292928-RELATED"/>
    <property type="match status" value="1"/>
</dbReference>
<comment type="cofactor">
    <cofactor evidence="1 11">
        <name>Mg(2+)</name>
        <dbReference type="ChEBI" id="CHEBI:18420"/>
    </cofactor>
</comment>
<keyword evidence="16" id="KW-1185">Reference proteome</keyword>
<comment type="subcellular location">
    <subcellularLocation>
        <location evidence="11">Cytoplasm</location>
    </subcellularLocation>
</comment>
<dbReference type="GO" id="GO:0006241">
    <property type="term" value="P:CTP biosynthetic process"/>
    <property type="evidence" value="ECO:0007669"/>
    <property type="project" value="UniProtKB-UniRule"/>
</dbReference>
<keyword evidence="4 11" id="KW-0808">Transferase</keyword>
<comment type="subunit">
    <text evidence="11">Homotetramer.</text>
</comment>
<evidence type="ECO:0000256" key="13">
    <source>
        <dbReference type="RuleBase" id="RU004011"/>
    </source>
</evidence>
<evidence type="ECO:0000256" key="12">
    <source>
        <dbReference type="PROSITE-ProRule" id="PRU00706"/>
    </source>
</evidence>
<feature type="domain" description="Nucleoside diphosphate kinase-like" evidence="14">
    <location>
        <begin position="5"/>
        <end position="140"/>
    </location>
</feature>
<dbReference type="SUPFAM" id="SSF54919">
    <property type="entry name" value="Nucleoside diphosphate kinase, NDK"/>
    <property type="match status" value="1"/>
</dbReference>
<dbReference type="GO" id="GO:0004550">
    <property type="term" value="F:nucleoside diphosphate kinase activity"/>
    <property type="evidence" value="ECO:0007669"/>
    <property type="project" value="UniProtKB-UniRule"/>
</dbReference>
<evidence type="ECO:0000256" key="4">
    <source>
        <dbReference type="ARBA" id="ARBA00022679"/>
    </source>
</evidence>
<keyword evidence="8 11" id="KW-0067">ATP-binding</keyword>